<dbReference type="Gene3D" id="3.40.50.1820">
    <property type="entry name" value="alpha/beta hydrolase"/>
    <property type="match status" value="1"/>
</dbReference>
<gene>
    <name evidence="1" type="ORF">GCM10011374_29610</name>
</gene>
<accession>A0A917LWU5</accession>
<dbReference type="InterPro" id="IPR029058">
    <property type="entry name" value="AB_hydrolase_fold"/>
</dbReference>
<name>A0A917LWU5_9MICC</name>
<dbReference type="EMBL" id="BMEQ01000018">
    <property type="protein sequence ID" value="GGG64139.1"/>
    <property type="molecule type" value="Genomic_DNA"/>
</dbReference>
<evidence type="ECO:0000313" key="1">
    <source>
        <dbReference type="EMBL" id="GGG64139.1"/>
    </source>
</evidence>
<keyword evidence="2" id="KW-1185">Reference proteome</keyword>
<dbReference type="AlphaFoldDB" id="A0A917LWU5"/>
<dbReference type="Proteomes" id="UP000638848">
    <property type="component" value="Unassembled WGS sequence"/>
</dbReference>
<sequence>MGAPVHPSTDSRYGCPWLSLDTTEAVDVMSWPPQVRMDITDRTGHFLPIELLMFRQPSAEALVVHLHGSLDRQKYEIPRFERVATMEDLPYHQLWLADPTLHLDPGLRIGWYCGGSGEDSTDRLARLINEIAAQLGVEKIVIQGSSSGGFGALALTTRVPGSLALAFSPQTNMGRFSLGRSASWLVKAAFPEYVTYADFEDAEPTRADLGSLYADFEGGRAWYIQNSGDIDHLETQMYPFQPQVDDRVTFVLEHHCTGHNPPTPQRVRGWVEHAVANYHGDPQTFRLGAPASVPADSPGPHDVGPVSVVQLEHLDDFRPMPEDPEQRYVVGIGDGMALAFVARPCPSKNRVLRVGFSGTESASVSHRLSLAERDGLGKLGQPYILFADPTPGRSPDSRTSWYLGTPDVDPDDAMELITRRVMAASGSPYLLAEGSSANGFVALRFSSRFHNAVAVPESPQTDLLRGPFRVWEEMFSAGWTGWSPTRVVAECSHRFRVMDRYTDSRWNRGNLVHYVHNAGDGEHVLEHLTPLLEEFGASPGAIRALGGRFRFSTPYIGEGPATLPHASRSAEHDLAIAWLKRQRPVAAQEGVFTAPEGRSQDRGSPAARARHLAVALAE</sequence>
<reference evidence="1" key="2">
    <citation type="submission" date="2020-09" db="EMBL/GenBank/DDBJ databases">
        <authorList>
            <person name="Sun Q."/>
            <person name="Zhou Y."/>
        </authorList>
    </citation>
    <scope>NUCLEOTIDE SEQUENCE</scope>
    <source>
        <strain evidence="1">CGMCC 1.12187</strain>
    </source>
</reference>
<reference evidence="1" key="1">
    <citation type="journal article" date="2014" name="Int. J. Syst. Evol. Microbiol.">
        <title>Complete genome sequence of Corynebacterium casei LMG S-19264T (=DSM 44701T), isolated from a smear-ripened cheese.</title>
        <authorList>
            <consortium name="US DOE Joint Genome Institute (JGI-PGF)"/>
            <person name="Walter F."/>
            <person name="Albersmeier A."/>
            <person name="Kalinowski J."/>
            <person name="Ruckert C."/>
        </authorList>
    </citation>
    <scope>NUCLEOTIDE SEQUENCE</scope>
    <source>
        <strain evidence="1">CGMCC 1.12187</strain>
    </source>
</reference>
<proteinExistence type="predicted"/>
<organism evidence="1 2">
    <name type="scientific">Kocuria dechangensis</name>
    <dbReference type="NCBI Taxonomy" id="1176249"/>
    <lineage>
        <taxon>Bacteria</taxon>
        <taxon>Bacillati</taxon>
        <taxon>Actinomycetota</taxon>
        <taxon>Actinomycetes</taxon>
        <taxon>Micrococcales</taxon>
        <taxon>Micrococcaceae</taxon>
        <taxon>Kocuria</taxon>
    </lineage>
</organism>
<evidence type="ECO:0000313" key="2">
    <source>
        <dbReference type="Proteomes" id="UP000638848"/>
    </source>
</evidence>
<protein>
    <submittedName>
        <fullName evidence="1">Uncharacterized protein</fullName>
    </submittedName>
</protein>
<comment type="caution">
    <text evidence="1">The sequence shown here is derived from an EMBL/GenBank/DDBJ whole genome shotgun (WGS) entry which is preliminary data.</text>
</comment>
<dbReference type="SUPFAM" id="SSF53474">
    <property type="entry name" value="alpha/beta-Hydrolases"/>
    <property type="match status" value="1"/>
</dbReference>